<dbReference type="InterPro" id="IPR032867">
    <property type="entry name" value="DYW_dom"/>
</dbReference>
<protein>
    <recommendedName>
        <fullName evidence="1">DYW domain-containing protein</fullName>
    </recommendedName>
</protein>
<feature type="non-terminal residue" evidence="2">
    <location>
        <position position="1"/>
    </location>
</feature>
<name>A0A820DAJ0_9BILA</name>
<proteinExistence type="predicted"/>
<organism evidence="2 3">
    <name type="scientific">Adineta steineri</name>
    <dbReference type="NCBI Taxonomy" id="433720"/>
    <lineage>
        <taxon>Eukaryota</taxon>
        <taxon>Metazoa</taxon>
        <taxon>Spiralia</taxon>
        <taxon>Gnathifera</taxon>
        <taxon>Rotifera</taxon>
        <taxon>Eurotatoria</taxon>
        <taxon>Bdelloidea</taxon>
        <taxon>Adinetida</taxon>
        <taxon>Adinetidae</taxon>
        <taxon>Adineta</taxon>
    </lineage>
</organism>
<feature type="domain" description="DYW" evidence="1">
    <location>
        <begin position="30"/>
        <end position="124"/>
    </location>
</feature>
<dbReference type="InterPro" id="IPR046849">
    <property type="entry name" value="E2_motif"/>
</dbReference>
<reference evidence="2" key="1">
    <citation type="submission" date="2021-02" db="EMBL/GenBank/DDBJ databases">
        <authorList>
            <person name="Nowell W R."/>
        </authorList>
    </citation>
    <scope>NUCLEOTIDE SEQUENCE</scope>
</reference>
<evidence type="ECO:0000259" key="1">
    <source>
        <dbReference type="Pfam" id="PF14432"/>
    </source>
</evidence>
<sequence length="124" mass="14381">CFKAHDRSHPQSNEIYAELDHLSNQLKENGYEYDSSWITRPLKDGETYESVFCGHSEKLAIAFNLIQKPQPSLIQITKNLRICGDCHRATKMIAKIRQCTIIVRDANRIHHFHTNGQCSCQDYF</sequence>
<dbReference type="AlphaFoldDB" id="A0A820DAJ0"/>
<accession>A0A820DAJ0</accession>
<dbReference type="Pfam" id="PF20430">
    <property type="entry name" value="Eplus_motif"/>
    <property type="match status" value="1"/>
</dbReference>
<dbReference type="Pfam" id="PF14432">
    <property type="entry name" value="DYW_deaminase"/>
    <property type="match status" value="1"/>
</dbReference>
<dbReference type="GO" id="GO:0008270">
    <property type="term" value="F:zinc ion binding"/>
    <property type="evidence" value="ECO:0007669"/>
    <property type="project" value="InterPro"/>
</dbReference>
<evidence type="ECO:0000313" key="3">
    <source>
        <dbReference type="Proteomes" id="UP000663881"/>
    </source>
</evidence>
<gene>
    <name evidence="2" type="ORF">OKA104_LOCUS42308</name>
</gene>
<evidence type="ECO:0000313" key="2">
    <source>
        <dbReference type="EMBL" id="CAF4226156.1"/>
    </source>
</evidence>
<comment type="caution">
    <text evidence="2">The sequence shown here is derived from an EMBL/GenBank/DDBJ whole genome shotgun (WGS) entry which is preliminary data.</text>
</comment>
<dbReference type="Proteomes" id="UP000663881">
    <property type="component" value="Unassembled WGS sequence"/>
</dbReference>
<dbReference type="EMBL" id="CAJOAY010010735">
    <property type="protein sequence ID" value="CAF4226156.1"/>
    <property type="molecule type" value="Genomic_DNA"/>
</dbReference>